<dbReference type="GO" id="GO:0016787">
    <property type="term" value="F:hydrolase activity"/>
    <property type="evidence" value="ECO:0007669"/>
    <property type="project" value="InterPro"/>
</dbReference>
<dbReference type="InterPro" id="IPR039476">
    <property type="entry name" value="P2CMN_synthase_LarB"/>
</dbReference>
<evidence type="ECO:0000259" key="1">
    <source>
        <dbReference type="SMART" id="SM01001"/>
    </source>
</evidence>
<proteinExistence type="predicted"/>
<accession>A0A5B9QV98</accession>
<evidence type="ECO:0000313" key="2">
    <source>
        <dbReference type="EMBL" id="QEG42954.1"/>
    </source>
</evidence>
<dbReference type="EMBL" id="CP042914">
    <property type="protein sequence ID" value="QEG42954.1"/>
    <property type="molecule type" value="Genomic_DNA"/>
</dbReference>
<gene>
    <name evidence="2" type="ORF">UC8_49970</name>
</gene>
<protein>
    <submittedName>
        <fullName evidence="2">AIR carboxylase</fullName>
    </submittedName>
</protein>
<organism evidence="2 3">
    <name type="scientific">Roseimaritima ulvae</name>
    <dbReference type="NCBI Taxonomy" id="980254"/>
    <lineage>
        <taxon>Bacteria</taxon>
        <taxon>Pseudomonadati</taxon>
        <taxon>Planctomycetota</taxon>
        <taxon>Planctomycetia</taxon>
        <taxon>Pirellulales</taxon>
        <taxon>Pirellulaceae</taxon>
        <taxon>Roseimaritima</taxon>
    </lineage>
</organism>
<reference evidence="2 3" key="1">
    <citation type="submission" date="2019-08" db="EMBL/GenBank/DDBJ databases">
        <title>Deep-cultivation of Planctomycetes and their phenomic and genomic characterization uncovers novel biology.</title>
        <authorList>
            <person name="Wiegand S."/>
            <person name="Jogler M."/>
            <person name="Boedeker C."/>
            <person name="Pinto D."/>
            <person name="Vollmers J."/>
            <person name="Rivas-Marin E."/>
            <person name="Kohn T."/>
            <person name="Peeters S.H."/>
            <person name="Heuer A."/>
            <person name="Rast P."/>
            <person name="Oberbeckmann S."/>
            <person name="Bunk B."/>
            <person name="Jeske O."/>
            <person name="Meyerdierks A."/>
            <person name="Storesund J.E."/>
            <person name="Kallscheuer N."/>
            <person name="Luecker S."/>
            <person name="Lage O.M."/>
            <person name="Pohl T."/>
            <person name="Merkel B.J."/>
            <person name="Hornburger P."/>
            <person name="Mueller R.-W."/>
            <person name="Bruemmer F."/>
            <person name="Labrenz M."/>
            <person name="Spormann A.M."/>
            <person name="Op den Camp H."/>
            <person name="Overmann J."/>
            <person name="Amann R."/>
            <person name="Jetten M.S.M."/>
            <person name="Mascher T."/>
            <person name="Medema M.H."/>
            <person name="Devos D.P."/>
            <person name="Kaster A.-K."/>
            <person name="Ovreas L."/>
            <person name="Rohde M."/>
            <person name="Galperin M.Y."/>
            <person name="Jogler C."/>
        </authorList>
    </citation>
    <scope>NUCLEOTIDE SEQUENCE [LARGE SCALE GENOMIC DNA]</scope>
    <source>
        <strain evidence="2 3">UC8</strain>
    </source>
</reference>
<dbReference type="SMART" id="SM01001">
    <property type="entry name" value="AIRC"/>
    <property type="match status" value="1"/>
</dbReference>
<sequence>MMELNAYSSLLTTHYSPTPPMPSSNSSNAPPEHLLRLFQMVAAGQLTADDATLQAAAGGFGPHAMAPIEGATVDVGRVQRCGFGEVIYGEGKSAALITEIARRLLPQQREVLVTRCESQVAEQVANDFACHRYDDVARTLRLSESPLDAPSLEASSETSSANGSRVAVVCAGSTDLPVAREAAETLAWMGIRVDRIDDIGVAGPQRLLAVVDRLRLARAIVVVAGMEGALPSAVAGHVAVPVVAVPTSVGYGASLGGWTALLGMLTSCASNVSVVNIDAGFKGGYVAGLIASQGDPAC</sequence>
<keyword evidence="3" id="KW-1185">Reference proteome</keyword>
<dbReference type="PANTHER" id="PTHR43064:SF1">
    <property type="entry name" value="SLL1489 PROTEIN"/>
    <property type="match status" value="1"/>
</dbReference>
<dbReference type="SUPFAM" id="SSF52255">
    <property type="entry name" value="N5-CAIR mutase (phosphoribosylaminoimidazole carboxylase, PurE)"/>
    <property type="match status" value="1"/>
</dbReference>
<evidence type="ECO:0000313" key="3">
    <source>
        <dbReference type="Proteomes" id="UP000325286"/>
    </source>
</evidence>
<dbReference type="Pfam" id="PF00731">
    <property type="entry name" value="AIRC"/>
    <property type="match status" value="1"/>
</dbReference>
<dbReference type="AlphaFoldDB" id="A0A5B9QV98"/>
<dbReference type="Gene3D" id="3.40.50.1970">
    <property type="match status" value="1"/>
</dbReference>
<dbReference type="Proteomes" id="UP000325286">
    <property type="component" value="Chromosome"/>
</dbReference>
<dbReference type="KEGG" id="rul:UC8_49970"/>
<dbReference type="NCBIfam" id="NF033503">
    <property type="entry name" value="LarB"/>
    <property type="match status" value="1"/>
</dbReference>
<feature type="domain" description="PurE" evidence="1">
    <location>
        <begin position="164"/>
        <end position="296"/>
    </location>
</feature>
<dbReference type="GO" id="GO:0006189">
    <property type="term" value="P:'de novo' IMP biosynthetic process"/>
    <property type="evidence" value="ECO:0007669"/>
    <property type="project" value="InterPro"/>
</dbReference>
<dbReference type="InterPro" id="IPR000031">
    <property type="entry name" value="PurE_dom"/>
</dbReference>
<dbReference type="PANTHER" id="PTHR43064">
    <property type="entry name" value="PHOSPHORIBOSYLAMINOIMIDAZOLE CARBOXYLASE-RELATED"/>
    <property type="match status" value="1"/>
</dbReference>
<name>A0A5B9QV98_9BACT</name>